<gene>
    <name evidence="6" type="ORF">C7H19_18125</name>
</gene>
<feature type="coiled-coil region" evidence="4">
    <location>
        <begin position="533"/>
        <end position="560"/>
    </location>
</feature>
<dbReference type="InterPro" id="IPR037215">
    <property type="entry name" value="GUN4-like_sf"/>
</dbReference>
<proteinExistence type="predicted"/>
<evidence type="ECO:0000256" key="4">
    <source>
        <dbReference type="SAM" id="Coils"/>
    </source>
</evidence>
<dbReference type="InterPro" id="IPR011990">
    <property type="entry name" value="TPR-like_helical_dom_sf"/>
</dbReference>
<dbReference type="CDD" id="cd16383">
    <property type="entry name" value="GUN4"/>
    <property type="match status" value="1"/>
</dbReference>
<dbReference type="EMBL" id="PXOH01000024">
    <property type="protein sequence ID" value="PSF34925.1"/>
    <property type="molecule type" value="Genomic_DNA"/>
</dbReference>
<dbReference type="Pfam" id="PF00515">
    <property type="entry name" value="TPR_1"/>
    <property type="match status" value="3"/>
</dbReference>
<dbReference type="Gene3D" id="1.25.40.620">
    <property type="match status" value="1"/>
</dbReference>
<dbReference type="PANTHER" id="PTHR44943">
    <property type="entry name" value="CELLULOSE SYNTHASE OPERON PROTEIN C"/>
    <property type="match status" value="1"/>
</dbReference>
<dbReference type="Gene3D" id="3.40.50.300">
    <property type="entry name" value="P-loop containing nucleotide triphosphate hydrolases"/>
    <property type="match status" value="1"/>
</dbReference>
<feature type="domain" description="GUN4-like" evidence="5">
    <location>
        <begin position="1160"/>
        <end position="1288"/>
    </location>
</feature>
<dbReference type="SUPFAM" id="SSF52540">
    <property type="entry name" value="P-loop containing nucleoside triphosphate hydrolases"/>
    <property type="match status" value="1"/>
</dbReference>
<organism evidence="6 7">
    <name type="scientific">Aphanothece hegewaldii CCALA 016</name>
    <dbReference type="NCBI Taxonomy" id="2107694"/>
    <lineage>
        <taxon>Bacteria</taxon>
        <taxon>Bacillati</taxon>
        <taxon>Cyanobacteriota</taxon>
        <taxon>Cyanophyceae</taxon>
        <taxon>Oscillatoriophycideae</taxon>
        <taxon>Chroococcales</taxon>
        <taxon>Aphanothecaceae</taxon>
        <taxon>Aphanothece</taxon>
    </lineage>
</organism>
<evidence type="ECO:0000256" key="1">
    <source>
        <dbReference type="ARBA" id="ARBA00022737"/>
    </source>
</evidence>
<feature type="repeat" description="TPR" evidence="3">
    <location>
        <begin position="901"/>
        <end position="934"/>
    </location>
</feature>
<dbReference type="Pfam" id="PF05419">
    <property type="entry name" value="GUN4"/>
    <property type="match status" value="1"/>
</dbReference>
<evidence type="ECO:0000256" key="3">
    <source>
        <dbReference type="PROSITE-ProRule" id="PRU00339"/>
    </source>
</evidence>
<feature type="repeat" description="TPR" evidence="3">
    <location>
        <begin position="1081"/>
        <end position="1114"/>
    </location>
</feature>
<dbReference type="PROSITE" id="PS50293">
    <property type="entry name" value="TPR_REGION"/>
    <property type="match status" value="3"/>
</dbReference>
<evidence type="ECO:0000313" key="7">
    <source>
        <dbReference type="Proteomes" id="UP000239001"/>
    </source>
</evidence>
<dbReference type="InterPro" id="IPR008629">
    <property type="entry name" value="GUN4-like"/>
</dbReference>
<accession>A0A2T1LU01</accession>
<dbReference type="PROSITE" id="PS50005">
    <property type="entry name" value="TPR"/>
    <property type="match status" value="6"/>
</dbReference>
<dbReference type="SUPFAM" id="SSF48439">
    <property type="entry name" value="Protein prenylyltransferase"/>
    <property type="match status" value="1"/>
</dbReference>
<feature type="repeat" description="TPR" evidence="3">
    <location>
        <begin position="1012"/>
        <end position="1045"/>
    </location>
</feature>
<dbReference type="SMART" id="SM00028">
    <property type="entry name" value="TPR"/>
    <property type="match status" value="9"/>
</dbReference>
<keyword evidence="2 3" id="KW-0802">TPR repeat</keyword>
<dbReference type="OrthoDB" id="5477554at2"/>
<sequence length="1326" mass="155104">MYFQITPPSISRIRAKFIIEKLSNSPQNSSLINIFATGRTHSGKTTLGNRLLGVDYFLSTGRQDCTKEINLIEFPNGLKYFDLPGVCSDDRLENYNRVALNMSQFEEFPFVDELTLARYKENQSPSEQNLSISHYEKLNFKPDLIYYLIAPDKQFARGDRKYLTDLLKRHQNIIYVFNMFVNKQTGICYAATEANIQDVATQILKIHRNILGENSQPKIVGVNCWTGEGIAELLHQSEQILLGEKGKVFQELIEYQQQKTPDEYVNQVKQELIRLYAHAACEKATGSDSCDQPLHRICHTLFDFLANLPIQSKQSDNLITQRVNTIVNQIISKQIEITEIESSEDKLIHVLRSSDYILNQSIYYFDELIEHYIRDVQRQVDEIRDQELDDWKKQNKFYHKQLNQKEEILISEEAEINSLIQSLQSKEENLRDWIDQYNSSLEEYNEQYEDYMYQYQKFNSRLERWKQRVDRYNANIDKIQRSSARLTYEAQQSIEQESDYLDEERTAIESESGYIDSMSKDLEEEKEYIDKESEAIDLRIPEIEREKKNLNQKIESFNRKHQKYYIFKKNYDDEFKMFYHSITVFDEELSSLNEKINARINEINIYLQEIASRHFSENYFNEFSSLEDGINELQKFVNCCSDELAIFENQIFTFHQELKKSIFRLSFNKVATQVLQKTTEHYFDEAGEFEYRGSQYHYFCQHGITLCLAITMRTLVGTKKGYKELYDDLFSKVTRLGIFPDNPEESKILDLLISKVDLLFDNEFDINSLLLDLPFLKRWDDLSNLPQVEKEDSNSILILFNQALQLSNSGKNEEAIACYDKLLQIEPNNGGAWFNRAGDLSSLNKYKDAIYSYTKVLECKEFESGFYDAYMNRGNLLKLLERYGEALFSFNKALQINPNDALAWSWRGYALYFLDRYEEALDSFNKSLQYEPIWTIDDPNWKVIIWWHRAFTLKRLCNYEEAIISFNKVLEFNPNHDGALLQRGEILYKVFDQNEEALACFNKALQLNSNNADAWCNRALILSSLNRYEEALASFDKCLQIQPDDADTWLKRAYLSITLLNKPEEGLASFDKIIELKSDKSYGYYNKGSLLKSLGRYEEALTYFDKAIEIKPDDANAWNDRGFVLEQLAKHEEAGISYSRAEYWSQRKESYSQIELITVNANYEQLDQFLLQKKWKEADQETSKLMLRLCRRDGELSLTEDDCRKFPYEELKIIDDLWVKYSNGRFGFSVQKRIWIDCGGVPGEVDQDIFFQSWSERIGWKSPGESGFKSYSELISNVTNASLGQFPIGGCFKVGYFCFCEDKDSTDGSLSGYSICGILFGHVANL</sequence>
<dbReference type="Proteomes" id="UP000239001">
    <property type="component" value="Unassembled WGS sequence"/>
</dbReference>
<dbReference type="Gene3D" id="1.10.10.1770">
    <property type="entry name" value="Gun4-like"/>
    <property type="match status" value="1"/>
</dbReference>
<protein>
    <recommendedName>
        <fullName evidence="5">GUN4-like domain-containing protein</fullName>
    </recommendedName>
</protein>
<keyword evidence="7" id="KW-1185">Reference proteome</keyword>
<dbReference type="Pfam" id="PF13181">
    <property type="entry name" value="TPR_8"/>
    <property type="match status" value="2"/>
</dbReference>
<dbReference type="CDD" id="cd00882">
    <property type="entry name" value="Ras_like_GTPase"/>
    <property type="match status" value="1"/>
</dbReference>
<comment type="caution">
    <text evidence="6">The sequence shown here is derived from an EMBL/GenBank/DDBJ whole genome shotgun (WGS) entry which is preliminary data.</text>
</comment>
<evidence type="ECO:0000313" key="6">
    <source>
        <dbReference type="EMBL" id="PSF34925.1"/>
    </source>
</evidence>
<dbReference type="InterPro" id="IPR051685">
    <property type="entry name" value="Ycf3/AcsC/BcsC/TPR_MFPF"/>
</dbReference>
<dbReference type="SUPFAM" id="SSF48452">
    <property type="entry name" value="TPR-like"/>
    <property type="match status" value="1"/>
</dbReference>
<name>A0A2T1LU01_9CHRO</name>
<dbReference type="Pfam" id="PF07719">
    <property type="entry name" value="TPR_2"/>
    <property type="match status" value="1"/>
</dbReference>
<dbReference type="PANTHER" id="PTHR44943:SF8">
    <property type="entry name" value="TPR REPEAT-CONTAINING PROTEIN MJ0263"/>
    <property type="match status" value="1"/>
</dbReference>
<evidence type="ECO:0000256" key="2">
    <source>
        <dbReference type="ARBA" id="ARBA00022803"/>
    </source>
</evidence>
<keyword evidence="1" id="KW-0677">Repeat</keyword>
<feature type="repeat" description="TPR" evidence="3">
    <location>
        <begin position="867"/>
        <end position="900"/>
    </location>
</feature>
<keyword evidence="4" id="KW-0175">Coiled coil</keyword>
<dbReference type="InterPro" id="IPR027417">
    <property type="entry name" value="P-loop_NTPase"/>
</dbReference>
<feature type="coiled-coil region" evidence="4">
    <location>
        <begin position="388"/>
        <end position="482"/>
    </location>
</feature>
<dbReference type="RefSeq" id="WP_106458333.1">
    <property type="nucleotide sequence ID" value="NZ_PXOH01000024.1"/>
</dbReference>
<reference evidence="6 7" key="1">
    <citation type="submission" date="2018-03" db="EMBL/GenBank/DDBJ databases">
        <title>The ancient ancestry and fast evolution of plastids.</title>
        <authorList>
            <person name="Moore K.R."/>
            <person name="Magnabosco C."/>
            <person name="Momper L."/>
            <person name="Gold D.A."/>
            <person name="Bosak T."/>
            <person name="Fournier G.P."/>
        </authorList>
    </citation>
    <scope>NUCLEOTIDE SEQUENCE [LARGE SCALE GENOMIC DNA]</scope>
    <source>
        <strain evidence="6 7">CCALA 016</strain>
    </source>
</reference>
<dbReference type="SUPFAM" id="SSF140869">
    <property type="entry name" value="GUN4-like"/>
    <property type="match status" value="1"/>
</dbReference>
<feature type="repeat" description="TPR" evidence="3">
    <location>
        <begin position="796"/>
        <end position="829"/>
    </location>
</feature>
<feature type="repeat" description="TPR" evidence="3">
    <location>
        <begin position="943"/>
        <end position="976"/>
    </location>
</feature>
<dbReference type="InterPro" id="IPR013105">
    <property type="entry name" value="TPR_2"/>
</dbReference>
<dbReference type="InterPro" id="IPR019734">
    <property type="entry name" value="TPR_rpt"/>
</dbReference>
<dbReference type="Gene3D" id="1.25.40.10">
    <property type="entry name" value="Tetratricopeptide repeat domain"/>
    <property type="match status" value="4"/>
</dbReference>
<reference evidence="6 7" key="2">
    <citation type="submission" date="2018-03" db="EMBL/GenBank/DDBJ databases">
        <authorList>
            <person name="Keele B.F."/>
        </authorList>
    </citation>
    <scope>NUCLEOTIDE SEQUENCE [LARGE SCALE GENOMIC DNA]</scope>
    <source>
        <strain evidence="6 7">CCALA 016</strain>
    </source>
</reference>
<evidence type="ECO:0000259" key="5">
    <source>
        <dbReference type="Pfam" id="PF05419"/>
    </source>
</evidence>